<sequence>SKEDERSLLCDVLQVITELKRVYRQRKINTIRFESGAPRHINSNIDIYSLNPVKESTELLYSNRKSSKLSYLRRLAGKKSFDTKRIDLVKNVAPITNGDCNEELATFEKTTKRCVFILYL</sequence>
<organism evidence="1 2">
    <name type="scientific">Cichlidogyrus casuarinus</name>
    <dbReference type="NCBI Taxonomy" id="1844966"/>
    <lineage>
        <taxon>Eukaryota</taxon>
        <taxon>Metazoa</taxon>
        <taxon>Spiralia</taxon>
        <taxon>Lophotrochozoa</taxon>
        <taxon>Platyhelminthes</taxon>
        <taxon>Monogenea</taxon>
        <taxon>Monopisthocotylea</taxon>
        <taxon>Dactylogyridea</taxon>
        <taxon>Ancyrocephalidae</taxon>
        <taxon>Cichlidogyrus</taxon>
    </lineage>
</organism>
<dbReference type="Proteomes" id="UP001626550">
    <property type="component" value="Unassembled WGS sequence"/>
</dbReference>
<dbReference type="EMBL" id="JBJKFK010000072">
    <property type="protein sequence ID" value="KAL3320162.1"/>
    <property type="molecule type" value="Genomic_DNA"/>
</dbReference>
<gene>
    <name evidence="1" type="ORF">Ciccas_001163</name>
</gene>
<feature type="non-terminal residue" evidence="1">
    <location>
        <position position="1"/>
    </location>
</feature>
<protein>
    <submittedName>
        <fullName evidence="1">Uncharacterized protein</fullName>
    </submittedName>
</protein>
<name>A0ABD2QKW7_9PLAT</name>
<evidence type="ECO:0000313" key="2">
    <source>
        <dbReference type="Proteomes" id="UP001626550"/>
    </source>
</evidence>
<reference evidence="1 2" key="1">
    <citation type="submission" date="2024-11" db="EMBL/GenBank/DDBJ databases">
        <title>Adaptive evolution of stress response genes in parasites aligns with host niche diversity.</title>
        <authorList>
            <person name="Hahn C."/>
            <person name="Resl P."/>
        </authorList>
    </citation>
    <scope>NUCLEOTIDE SEQUENCE [LARGE SCALE GENOMIC DNA]</scope>
    <source>
        <strain evidence="1">EGGRZ-B1_66</strain>
        <tissue evidence="1">Body</tissue>
    </source>
</reference>
<comment type="caution">
    <text evidence="1">The sequence shown here is derived from an EMBL/GenBank/DDBJ whole genome shotgun (WGS) entry which is preliminary data.</text>
</comment>
<accession>A0ABD2QKW7</accession>
<proteinExistence type="predicted"/>
<dbReference type="AlphaFoldDB" id="A0ABD2QKW7"/>
<keyword evidence="2" id="KW-1185">Reference proteome</keyword>
<evidence type="ECO:0000313" key="1">
    <source>
        <dbReference type="EMBL" id="KAL3320162.1"/>
    </source>
</evidence>